<dbReference type="AlphaFoldDB" id="A0A1I4CIE4"/>
<dbReference type="GO" id="GO:0046872">
    <property type="term" value="F:metal ion binding"/>
    <property type="evidence" value="ECO:0007669"/>
    <property type="project" value="TreeGrafter"/>
</dbReference>
<sequence length="219" mass="25771">MSTEVELKLRFPPRYSCYIKQLQLLNDYEIKTPVKQKLHSIYYDSPDFILRQHRIGLRIRKIENQWIQTIKNNGTIYDGLHRHNEWEYPVIRENPDFSQITDQDLRKFFADEALRKSLQSIFVTDFQRTTYFLKPGKDFILEFCIDEGSITANQLTQPICEIELELKSGDTSQLLQFSATLQKQCSFSLIPENTNKAMRGYALLTQSLKKRNAYGESDN</sequence>
<dbReference type="RefSeq" id="WP_090700016.1">
    <property type="nucleotide sequence ID" value="NZ_FOSP01000016.1"/>
</dbReference>
<accession>A0A1I4CIE4</accession>
<dbReference type="PANTHER" id="PTHR39569:SF1">
    <property type="entry name" value="INORGANIC TRIPHOSPHATASE"/>
    <property type="match status" value="1"/>
</dbReference>
<dbReference type="CDD" id="cd07756">
    <property type="entry name" value="CYTH-like_Pase_CHAD"/>
    <property type="match status" value="1"/>
</dbReference>
<name>A0A1I4CIE4_9PROT</name>
<dbReference type="SUPFAM" id="SSF55154">
    <property type="entry name" value="CYTH-like phosphatases"/>
    <property type="match status" value="1"/>
</dbReference>
<protein>
    <submittedName>
        <fullName evidence="2">CYTH domain-containing protein</fullName>
    </submittedName>
</protein>
<proteinExistence type="predicted"/>
<evidence type="ECO:0000313" key="2">
    <source>
        <dbReference type="EMBL" id="SFK80705.1"/>
    </source>
</evidence>
<evidence type="ECO:0000313" key="3">
    <source>
        <dbReference type="Proteomes" id="UP000199533"/>
    </source>
</evidence>
<dbReference type="OrthoDB" id="3034217at2"/>
<dbReference type="InterPro" id="IPR033469">
    <property type="entry name" value="CYTH-like_dom_sf"/>
</dbReference>
<dbReference type="Proteomes" id="UP000199533">
    <property type="component" value="Unassembled WGS sequence"/>
</dbReference>
<organism evidence="2 3">
    <name type="scientific">Nitrosomonas aestuarii</name>
    <dbReference type="NCBI Taxonomy" id="52441"/>
    <lineage>
        <taxon>Bacteria</taxon>
        <taxon>Pseudomonadati</taxon>
        <taxon>Pseudomonadota</taxon>
        <taxon>Betaproteobacteria</taxon>
        <taxon>Nitrosomonadales</taxon>
        <taxon>Nitrosomonadaceae</taxon>
        <taxon>Nitrosomonas</taxon>
    </lineage>
</organism>
<reference evidence="3" key="1">
    <citation type="submission" date="2016-10" db="EMBL/GenBank/DDBJ databases">
        <authorList>
            <person name="Varghese N."/>
            <person name="Submissions S."/>
        </authorList>
    </citation>
    <scope>NUCLEOTIDE SEQUENCE [LARGE SCALE GENOMIC DNA]</scope>
    <source>
        <strain evidence="3">Nm69</strain>
    </source>
</reference>
<dbReference type="PROSITE" id="PS51707">
    <property type="entry name" value="CYTH"/>
    <property type="match status" value="1"/>
</dbReference>
<dbReference type="GO" id="GO:0050355">
    <property type="term" value="F:inorganic triphosphate phosphatase activity"/>
    <property type="evidence" value="ECO:0007669"/>
    <property type="project" value="InterPro"/>
</dbReference>
<feature type="domain" description="CYTH" evidence="1">
    <location>
        <begin position="2"/>
        <end position="207"/>
    </location>
</feature>
<dbReference type="InterPro" id="IPR039013">
    <property type="entry name" value="YgiF"/>
</dbReference>
<dbReference type="InterPro" id="IPR023577">
    <property type="entry name" value="CYTH_domain"/>
</dbReference>
<dbReference type="EMBL" id="FOSP01000016">
    <property type="protein sequence ID" value="SFK80705.1"/>
    <property type="molecule type" value="Genomic_DNA"/>
</dbReference>
<dbReference type="SMART" id="SM01118">
    <property type="entry name" value="CYTH"/>
    <property type="match status" value="1"/>
</dbReference>
<evidence type="ECO:0000259" key="1">
    <source>
        <dbReference type="PROSITE" id="PS51707"/>
    </source>
</evidence>
<dbReference type="STRING" id="52441.SAMN05216302_101610"/>
<dbReference type="Pfam" id="PF01928">
    <property type="entry name" value="CYTH"/>
    <property type="match status" value="1"/>
</dbReference>
<dbReference type="Gene3D" id="2.40.320.10">
    <property type="entry name" value="Hypothetical Protein Pfu-838710-001"/>
    <property type="match status" value="1"/>
</dbReference>
<keyword evidence="3" id="KW-1185">Reference proteome</keyword>
<dbReference type="PANTHER" id="PTHR39569">
    <property type="entry name" value="INORGANIC TRIPHOSPHATASE"/>
    <property type="match status" value="1"/>
</dbReference>
<gene>
    <name evidence="2" type="ORF">SAMN05216302_101610</name>
</gene>